<dbReference type="PRINTS" id="PR00344">
    <property type="entry name" value="BCTRLSENSOR"/>
</dbReference>
<dbReference type="InterPro" id="IPR036890">
    <property type="entry name" value="HATPase_C_sf"/>
</dbReference>
<dbReference type="InterPro" id="IPR003594">
    <property type="entry name" value="HATPase_dom"/>
</dbReference>
<comment type="caution">
    <text evidence="6">The sequence shown here is derived from an EMBL/GenBank/DDBJ whole genome shotgun (WGS) entry which is preliminary data.</text>
</comment>
<dbReference type="RefSeq" id="WP_163605559.1">
    <property type="nucleotide sequence ID" value="NZ_JAABOO010000001.1"/>
</dbReference>
<dbReference type="SUPFAM" id="SSF55874">
    <property type="entry name" value="ATPase domain of HSP90 chaperone/DNA topoisomerase II/histidine kinase"/>
    <property type="match status" value="1"/>
</dbReference>
<dbReference type="Gene3D" id="3.30.565.10">
    <property type="entry name" value="Histidine kinase-like ATPase, C-terminal domain"/>
    <property type="match status" value="1"/>
</dbReference>
<dbReference type="CDD" id="cd00075">
    <property type="entry name" value="HATPase"/>
    <property type="match status" value="1"/>
</dbReference>
<evidence type="ECO:0000256" key="3">
    <source>
        <dbReference type="ARBA" id="ARBA00022553"/>
    </source>
</evidence>
<accession>A0A6P0UJ23</accession>
<evidence type="ECO:0000256" key="4">
    <source>
        <dbReference type="SAM" id="Phobius"/>
    </source>
</evidence>
<proteinExistence type="predicted"/>
<dbReference type="Proteomes" id="UP000468581">
    <property type="component" value="Unassembled WGS sequence"/>
</dbReference>
<keyword evidence="4" id="KW-0472">Membrane</keyword>
<sequence>MKNRNRYLIINFIIVTIVATIAIQVYWNIKNYEINKQQLINEVQTALDNGVEIYYADLAKTDIIAFVDTERDNDSTYTVDRAKRFIGRVIKSPEFFSLDSISVGTKADTIFVDPGDTLQFTQRFDLNDSNHVHASEISPQRITGLSVFRGQQRVDSINRSTIRSLANKIIISVTRDSIAFNALTKAINSELKRKDIDLNYALGHYKRDSTIIDSFNNVNDAKFKLYAFSKSTYLPRGEQLKIAFSNLSLIALKRGLTGILLSFLLSASIIACMLYLLRVINRQKQLAEIKNDLISNITHEFKTPITTVSTALEGIENFNSENDKEKTKKYLSISNQQLKKLHLMVEKLLETATLDSDKLLLNKEPLDIVDMLQSLTDKHRMISPEKYLSFKSNIETHIIQADHFHLENAVSNLIDNAVKYGGESIDINLNSVLDSVEITIADNGEGIDKNHREKIFDKFYRIPTGNRHDVKGFGIGLYYTRKIVEKHGGAIQLVPDTKYTIFKIRLYNGAKH</sequence>
<feature type="transmembrane region" description="Helical" evidence="4">
    <location>
        <begin position="255"/>
        <end position="277"/>
    </location>
</feature>
<evidence type="ECO:0000256" key="1">
    <source>
        <dbReference type="ARBA" id="ARBA00000085"/>
    </source>
</evidence>
<evidence type="ECO:0000313" key="7">
    <source>
        <dbReference type="Proteomes" id="UP000468581"/>
    </source>
</evidence>
<dbReference type="CDD" id="cd00082">
    <property type="entry name" value="HisKA"/>
    <property type="match status" value="1"/>
</dbReference>
<keyword evidence="4" id="KW-0812">Transmembrane</keyword>
<dbReference type="PROSITE" id="PS50109">
    <property type="entry name" value="HIS_KIN"/>
    <property type="match status" value="1"/>
</dbReference>
<dbReference type="PANTHER" id="PTHR43547:SF2">
    <property type="entry name" value="HYBRID SIGNAL TRANSDUCTION HISTIDINE KINASE C"/>
    <property type="match status" value="1"/>
</dbReference>
<dbReference type="SUPFAM" id="SSF47384">
    <property type="entry name" value="Homodimeric domain of signal transducing histidine kinase"/>
    <property type="match status" value="1"/>
</dbReference>
<dbReference type="Pfam" id="PF00512">
    <property type="entry name" value="HisKA"/>
    <property type="match status" value="1"/>
</dbReference>
<keyword evidence="7" id="KW-1185">Reference proteome</keyword>
<dbReference type="GO" id="GO:0000155">
    <property type="term" value="F:phosphorelay sensor kinase activity"/>
    <property type="evidence" value="ECO:0007669"/>
    <property type="project" value="InterPro"/>
</dbReference>
<evidence type="ECO:0000259" key="5">
    <source>
        <dbReference type="PROSITE" id="PS50109"/>
    </source>
</evidence>
<name>A0A6P0UJ23_9FLAO</name>
<dbReference type="AlphaFoldDB" id="A0A6P0UJ23"/>
<dbReference type="SMART" id="SM00388">
    <property type="entry name" value="HisKA"/>
    <property type="match status" value="1"/>
</dbReference>
<dbReference type="InterPro" id="IPR003661">
    <property type="entry name" value="HisK_dim/P_dom"/>
</dbReference>
<keyword evidence="3" id="KW-0597">Phosphoprotein</keyword>
<keyword evidence="4" id="KW-1133">Transmembrane helix</keyword>
<dbReference type="Gene3D" id="1.10.287.130">
    <property type="match status" value="1"/>
</dbReference>
<protein>
    <recommendedName>
        <fullName evidence="2">histidine kinase</fullName>
        <ecNumber evidence="2">2.7.13.3</ecNumber>
    </recommendedName>
</protein>
<feature type="domain" description="Histidine kinase" evidence="5">
    <location>
        <begin position="296"/>
        <end position="510"/>
    </location>
</feature>
<dbReference type="PANTHER" id="PTHR43547">
    <property type="entry name" value="TWO-COMPONENT HISTIDINE KINASE"/>
    <property type="match status" value="1"/>
</dbReference>
<gene>
    <name evidence="6" type="ORF">GWK08_03750</name>
</gene>
<evidence type="ECO:0000256" key="2">
    <source>
        <dbReference type="ARBA" id="ARBA00012438"/>
    </source>
</evidence>
<dbReference type="SMART" id="SM00387">
    <property type="entry name" value="HATPase_c"/>
    <property type="match status" value="1"/>
</dbReference>
<dbReference type="InterPro" id="IPR036097">
    <property type="entry name" value="HisK_dim/P_sf"/>
</dbReference>
<dbReference type="InterPro" id="IPR004358">
    <property type="entry name" value="Sig_transdc_His_kin-like_C"/>
</dbReference>
<comment type="catalytic activity">
    <reaction evidence="1">
        <text>ATP + protein L-histidine = ADP + protein N-phospho-L-histidine.</text>
        <dbReference type="EC" id="2.7.13.3"/>
    </reaction>
</comment>
<dbReference type="EMBL" id="JAABOO010000001">
    <property type="protein sequence ID" value="NER12542.1"/>
    <property type="molecule type" value="Genomic_DNA"/>
</dbReference>
<dbReference type="InterPro" id="IPR005467">
    <property type="entry name" value="His_kinase_dom"/>
</dbReference>
<evidence type="ECO:0000313" key="6">
    <source>
        <dbReference type="EMBL" id="NER12542.1"/>
    </source>
</evidence>
<dbReference type="Pfam" id="PF02518">
    <property type="entry name" value="HATPase_c"/>
    <property type="match status" value="1"/>
</dbReference>
<dbReference type="EC" id="2.7.13.3" evidence="2"/>
<reference evidence="6 7" key="1">
    <citation type="submission" date="2020-01" db="EMBL/GenBank/DDBJ databases">
        <title>Leptobacterium flavescens.</title>
        <authorList>
            <person name="Wang G."/>
        </authorList>
    </citation>
    <scope>NUCLEOTIDE SEQUENCE [LARGE SCALE GENOMIC DNA]</scope>
    <source>
        <strain evidence="6 7">KCTC 22160</strain>
    </source>
</reference>
<feature type="transmembrane region" description="Helical" evidence="4">
    <location>
        <begin position="7"/>
        <end position="27"/>
    </location>
</feature>
<organism evidence="6 7">
    <name type="scientific">Leptobacterium flavescens</name>
    <dbReference type="NCBI Taxonomy" id="472055"/>
    <lineage>
        <taxon>Bacteria</taxon>
        <taxon>Pseudomonadati</taxon>
        <taxon>Bacteroidota</taxon>
        <taxon>Flavobacteriia</taxon>
        <taxon>Flavobacteriales</taxon>
        <taxon>Flavobacteriaceae</taxon>
        <taxon>Leptobacterium</taxon>
    </lineage>
</organism>